<dbReference type="InterPro" id="IPR005901">
    <property type="entry name" value="GLPGLI"/>
</dbReference>
<comment type="caution">
    <text evidence="2">The sequence shown here is derived from an EMBL/GenBank/DDBJ whole genome shotgun (WGS) entry which is preliminary data.</text>
</comment>
<dbReference type="STRING" id="93759.A0A1R3L3X3"/>
<reference evidence="3" key="1">
    <citation type="submission" date="2013-09" db="EMBL/GenBank/DDBJ databases">
        <title>Corchorus olitorius genome sequencing.</title>
        <authorList>
            <person name="Alam M."/>
            <person name="Haque M.S."/>
            <person name="Islam M.S."/>
            <person name="Emdad E.M."/>
            <person name="Islam M.M."/>
            <person name="Ahmed B."/>
            <person name="Halim A."/>
            <person name="Hossen Q.M.M."/>
            <person name="Hossain M.Z."/>
            <person name="Ahmed R."/>
            <person name="Khan M.M."/>
            <person name="Islam R."/>
            <person name="Rashid M.M."/>
            <person name="Khan S.A."/>
            <person name="Rahman M.S."/>
            <person name="Alam M."/>
            <person name="Yahiya A.S."/>
            <person name="Khan M.S."/>
            <person name="Azam M.S."/>
            <person name="Haque T."/>
            <person name="Lashkar M.Z.H."/>
            <person name="Akhand A.I."/>
            <person name="Morshed G."/>
            <person name="Roy S."/>
            <person name="Uddin K.S."/>
            <person name="Rabeya T."/>
            <person name="Hossain A.S."/>
            <person name="Chowdhury A."/>
            <person name="Snigdha A.R."/>
            <person name="Mortoza M.S."/>
            <person name="Matin S.A."/>
            <person name="Hoque S.M.E."/>
            <person name="Islam M.K."/>
            <person name="Roy D.K."/>
            <person name="Haider R."/>
            <person name="Moosa M.M."/>
            <person name="Elias S.M."/>
            <person name="Hasan A.M."/>
            <person name="Jahan S."/>
            <person name="Shafiuddin M."/>
            <person name="Mahmood N."/>
            <person name="Shommy N.S."/>
        </authorList>
    </citation>
    <scope>NUCLEOTIDE SEQUENCE [LARGE SCALE GENOMIC DNA]</scope>
    <source>
        <strain evidence="3">cv. O-4</strain>
    </source>
</reference>
<keyword evidence="3" id="KW-1185">Reference proteome</keyword>
<evidence type="ECO:0000256" key="1">
    <source>
        <dbReference type="SAM" id="MobiDB-lite"/>
    </source>
</evidence>
<dbReference type="Proteomes" id="UP000187203">
    <property type="component" value="Unassembled WGS sequence"/>
</dbReference>
<dbReference type="Pfam" id="PF09697">
    <property type="entry name" value="Porph_ging"/>
    <property type="match status" value="1"/>
</dbReference>
<dbReference type="AlphaFoldDB" id="A0A1R3L3X3"/>
<proteinExistence type="predicted"/>
<name>A0A1R3L3X3_9ROSI</name>
<gene>
    <name evidence="2" type="ORF">COLO4_00493</name>
</gene>
<protein>
    <submittedName>
        <fullName evidence="2">GLPGLI family protein</fullName>
    </submittedName>
</protein>
<evidence type="ECO:0000313" key="2">
    <source>
        <dbReference type="EMBL" id="OMP13988.1"/>
    </source>
</evidence>
<evidence type="ECO:0000313" key="3">
    <source>
        <dbReference type="Proteomes" id="UP000187203"/>
    </source>
</evidence>
<sequence>MLIIVNNLLERNAKLRKANVKHLRQGLKKFSGGKALDPISDIGTGGGCDPGHGCTCGAIYNNFTPGIRSLTVYGKALSHRFIYSYSFAPDSAKTDSMITEYTRLDVFQDHSEFLSDVGAKKDSAISSAVRNRQSQADIKLPDGKYANKTFKSKELIYTIEYIGIQPFKVIRDQKLNWKLSDEKKKIRGYNCQKAFLNYGGRKWEAWFTADIPFQDGPYVFNGLPGLIVQMRDAENQHSFLLVENFKVPDVKTNLINKPYFVPVEVSEAQFNKKWNEYRKNPVGATEQFNDDESGPSEWRKF</sequence>
<organism evidence="2 3">
    <name type="scientific">Corchorus olitorius</name>
    <dbReference type="NCBI Taxonomy" id="93759"/>
    <lineage>
        <taxon>Eukaryota</taxon>
        <taxon>Viridiplantae</taxon>
        <taxon>Streptophyta</taxon>
        <taxon>Embryophyta</taxon>
        <taxon>Tracheophyta</taxon>
        <taxon>Spermatophyta</taxon>
        <taxon>Magnoliopsida</taxon>
        <taxon>eudicotyledons</taxon>
        <taxon>Gunneridae</taxon>
        <taxon>Pentapetalae</taxon>
        <taxon>rosids</taxon>
        <taxon>malvids</taxon>
        <taxon>Malvales</taxon>
        <taxon>Malvaceae</taxon>
        <taxon>Grewioideae</taxon>
        <taxon>Apeibeae</taxon>
        <taxon>Corchorus</taxon>
    </lineage>
</organism>
<dbReference type="EMBL" id="AWUE01002595">
    <property type="protein sequence ID" value="OMP13988.1"/>
    <property type="molecule type" value="Genomic_DNA"/>
</dbReference>
<dbReference type="OrthoDB" id="10645782at2759"/>
<feature type="region of interest" description="Disordered" evidence="1">
    <location>
        <begin position="282"/>
        <end position="301"/>
    </location>
</feature>
<dbReference type="NCBIfam" id="TIGR01200">
    <property type="entry name" value="GLPGLI"/>
    <property type="match status" value="1"/>
</dbReference>
<accession>A0A1R3L3X3</accession>